<dbReference type="EMBL" id="PVTX01000006">
    <property type="protein sequence ID" value="PRZ06400.1"/>
    <property type="molecule type" value="Genomic_DNA"/>
</dbReference>
<feature type="domain" description="Glycosyltransferase subfamily 4-like N-terminal" evidence="6">
    <location>
        <begin position="58"/>
        <end position="183"/>
    </location>
</feature>
<keyword evidence="8" id="KW-1185">Reference proteome</keyword>
<feature type="compositionally biased region" description="Basic and acidic residues" evidence="4">
    <location>
        <begin position="200"/>
        <end position="222"/>
    </location>
</feature>
<dbReference type="Pfam" id="PF00534">
    <property type="entry name" value="Glycos_transf_1"/>
    <property type="match status" value="1"/>
</dbReference>
<accession>A0ABX5EG12</accession>
<evidence type="ECO:0000259" key="6">
    <source>
        <dbReference type="Pfam" id="PF13439"/>
    </source>
</evidence>
<evidence type="ECO:0000256" key="3">
    <source>
        <dbReference type="ARBA" id="ARBA00022679"/>
    </source>
</evidence>
<evidence type="ECO:0000256" key="4">
    <source>
        <dbReference type="SAM" id="MobiDB-lite"/>
    </source>
</evidence>
<evidence type="ECO:0000313" key="7">
    <source>
        <dbReference type="EMBL" id="PRZ06400.1"/>
    </source>
</evidence>
<dbReference type="SUPFAM" id="SSF53756">
    <property type="entry name" value="UDP-Glycosyltransferase/glycogen phosphorylase"/>
    <property type="match status" value="1"/>
</dbReference>
<dbReference type="Proteomes" id="UP000239895">
    <property type="component" value="Unassembled WGS sequence"/>
</dbReference>
<evidence type="ECO:0000256" key="1">
    <source>
        <dbReference type="ARBA" id="ARBA00021292"/>
    </source>
</evidence>
<name>A0ABX5EG12_9MICO</name>
<dbReference type="InterPro" id="IPR028098">
    <property type="entry name" value="Glyco_trans_4-like_N"/>
</dbReference>
<feature type="region of interest" description="Disordered" evidence="4">
    <location>
        <begin position="191"/>
        <end position="226"/>
    </location>
</feature>
<feature type="domain" description="Glycosyl transferase family 1" evidence="5">
    <location>
        <begin position="219"/>
        <end position="383"/>
    </location>
</feature>
<keyword evidence="3" id="KW-0808">Transferase</keyword>
<dbReference type="PANTHER" id="PTHR45947:SF3">
    <property type="entry name" value="SULFOQUINOVOSYL TRANSFERASE SQD2"/>
    <property type="match status" value="1"/>
</dbReference>
<evidence type="ECO:0000313" key="8">
    <source>
        <dbReference type="Proteomes" id="UP000239895"/>
    </source>
</evidence>
<proteinExistence type="predicted"/>
<protein>
    <recommendedName>
        <fullName evidence="1">D-inositol 3-phosphate glycosyltransferase</fullName>
    </recommendedName>
</protein>
<dbReference type="InterPro" id="IPR001296">
    <property type="entry name" value="Glyco_trans_1"/>
</dbReference>
<dbReference type="Gene3D" id="3.40.50.2000">
    <property type="entry name" value="Glycogen Phosphorylase B"/>
    <property type="match status" value="2"/>
</dbReference>
<evidence type="ECO:0000259" key="5">
    <source>
        <dbReference type="Pfam" id="PF00534"/>
    </source>
</evidence>
<dbReference type="InterPro" id="IPR050194">
    <property type="entry name" value="Glycosyltransferase_grp1"/>
</dbReference>
<reference evidence="7 8" key="1">
    <citation type="submission" date="2018-03" db="EMBL/GenBank/DDBJ databases">
        <title>Comparative analysis of microorganisms from saline springs in Andes Mountain Range, Colombia.</title>
        <authorList>
            <person name="Rubin E."/>
        </authorList>
    </citation>
    <scope>NUCLEOTIDE SEQUENCE [LARGE SCALE GENOMIC DNA]</scope>
    <source>
        <strain evidence="7 8">CG 23</strain>
    </source>
</reference>
<sequence>MSTAPGHGPPPAPVRVLVLDHTAAPGGAELALVRLCATLGPDVSVRAVLFADGPLRPALQAVGVPVDVLELDPEVATVGRRDVLRGGLGGLRRVRGTVSFLVRLVRLLRRLRPDVVHTTSLKADLLGTLAATLAGRPVVWYVHDRIAPDYLPRPLVSLVRVAAYLPRALIANSRATARTLPRHATIAYPGFSADQMSPDAPHDGPHDTPHDGPHDTPHDTPRDAPVVGIVGRVSPTKGQLELVRALPAVLARYPRATVRVVGGALFGAGDHAREVRTEAERLGVDAHVEWAGHVESPAEELDRFDVCVHASPVPEPFGQVVVEAMVRGVPVVATRAGGVPEILSHPDGDLGVLVEPGDVDALAAGVLAVLDDPVAARERARRAREVAVERFAVGRTAAVVTAVWRRAAAGRR</sequence>
<comment type="caution">
    <text evidence="7">The sequence shown here is derived from an EMBL/GenBank/DDBJ whole genome shotgun (WGS) entry which is preliminary data.</text>
</comment>
<dbReference type="RefSeq" id="WP_106267560.1">
    <property type="nucleotide sequence ID" value="NZ_PVTX01000006.1"/>
</dbReference>
<evidence type="ECO:0000256" key="2">
    <source>
        <dbReference type="ARBA" id="ARBA00022676"/>
    </source>
</evidence>
<keyword evidence="2" id="KW-0328">Glycosyltransferase</keyword>
<dbReference type="Pfam" id="PF13439">
    <property type="entry name" value="Glyco_transf_4"/>
    <property type="match status" value="1"/>
</dbReference>
<dbReference type="PANTHER" id="PTHR45947">
    <property type="entry name" value="SULFOQUINOVOSYL TRANSFERASE SQD2"/>
    <property type="match status" value="1"/>
</dbReference>
<organism evidence="7 8">
    <name type="scientific">Isoptericola halotolerans</name>
    <dbReference type="NCBI Taxonomy" id="300560"/>
    <lineage>
        <taxon>Bacteria</taxon>
        <taxon>Bacillati</taxon>
        <taxon>Actinomycetota</taxon>
        <taxon>Actinomycetes</taxon>
        <taxon>Micrococcales</taxon>
        <taxon>Promicromonosporaceae</taxon>
        <taxon>Isoptericola</taxon>
    </lineage>
</organism>
<gene>
    <name evidence="7" type="ORF">BCL65_10674</name>
</gene>